<evidence type="ECO:0000313" key="2">
    <source>
        <dbReference type="EMBL" id="MBB3107759.1"/>
    </source>
</evidence>
<dbReference type="InterPro" id="IPR029044">
    <property type="entry name" value="Nucleotide-diphossugar_trans"/>
</dbReference>
<dbReference type="CDD" id="cd00761">
    <property type="entry name" value="Glyco_tranf_GTA_type"/>
    <property type="match status" value="1"/>
</dbReference>
<evidence type="ECO:0000313" key="3">
    <source>
        <dbReference type="Proteomes" id="UP000588111"/>
    </source>
</evidence>
<dbReference type="RefSeq" id="WP_183621212.1">
    <property type="nucleotide sequence ID" value="NZ_CAJHAH010000008.1"/>
</dbReference>
<accession>A0A839TF39</accession>
<feature type="domain" description="Glycosyltransferase 2-like" evidence="1">
    <location>
        <begin position="4"/>
        <end position="163"/>
    </location>
</feature>
<dbReference type="Proteomes" id="UP000588111">
    <property type="component" value="Unassembled WGS sequence"/>
</dbReference>
<dbReference type="InterPro" id="IPR001173">
    <property type="entry name" value="Glyco_trans_2-like"/>
</dbReference>
<protein>
    <submittedName>
        <fullName evidence="2">Glycosyltransferase involved in cell wall biosynthesis</fullName>
    </submittedName>
</protein>
<gene>
    <name evidence="2" type="ORF">FHS24_002291</name>
</gene>
<evidence type="ECO:0000259" key="1">
    <source>
        <dbReference type="Pfam" id="PF00535"/>
    </source>
</evidence>
<dbReference type="SUPFAM" id="SSF53448">
    <property type="entry name" value="Nucleotide-diphospho-sugar transferases"/>
    <property type="match status" value="1"/>
</dbReference>
<dbReference type="Pfam" id="PF00535">
    <property type="entry name" value="Glycos_transf_2"/>
    <property type="match status" value="1"/>
</dbReference>
<keyword evidence="2" id="KW-0808">Transferase</keyword>
<dbReference type="PANTHER" id="PTHR22916:SF3">
    <property type="entry name" value="UDP-GLCNAC:BETAGAL BETA-1,3-N-ACETYLGLUCOSAMINYLTRANSFERASE-LIKE PROTEIN 1"/>
    <property type="match status" value="1"/>
</dbReference>
<dbReference type="Gene3D" id="3.90.550.10">
    <property type="entry name" value="Spore Coat Polysaccharide Biosynthesis Protein SpsA, Chain A"/>
    <property type="match status" value="1"/>
</dbReference>
<organism evidence="2 3">
    <name type="scientific">Psychrobacter luti</name>
    <dbReference type="NCBI Taxonomy" id="198481"/>
    <lineage>
        <taxon>Bacteria</taxon>
        <taxon>Pseudomonadati</taxon>
        <taxon>Pseudomonadota</taxon>
        <taxon>Gammaproteobacteria</taxon>
        <taxon>Moraxellales</taxon>
        <taxon>Moraxellaceae</taxon>
        <taxon>Psychrobacter</taxon>
    </lineage>
</organism>
<reference evidence="2 3" key="1">
    <citation type="submission" date="2020-08" db="EMBL/GenBank/DDBJ databases">
        <title>Genomic Encyclopedia of Type Strains, Phase III (KMG-III): the genomes of soil and plant-associated and newly described type strains.</title>
        <authorList>
            <person name="Whitman W."/>
        </authorList>
    </citation>
    <scope>NUCLEOTIDE SEQUENCE [LARGE SCALE GENOMIC DNA]</scope>
    <source>
        <strain evidence="2 3">CECT 5885</strain>
    </source>
</reference>
<sequence length="336" mass="39344">MYLSLIIPFFNSAHKCKRLLKHVAEITSSDLEVILVDDGSTDETYRLLTDFRDSLPQANIIAIKQKNKGPGGARNTGLKLAKGEYVWFVDSDDDITTEALAFIKQNCANHYDFIDFNVISSDSIPMNRMGVVAGSYRDRQEVTHILLSRFMPQTCKAFRRKFLIENQVYYPEYCYYEDIPLAFTLPLLVTSFLKTDIIGYLYHQEFASITRGEITLKSLDRLYTSICGLRESLALAKTDMEIDIIKQRFIQLYLIDSAEMFFSMIPNKGWVTIWQIMSEYRRLAKQFNISLSPFHVINEKDYQYKLYFRAQWFMSFMLTGDHTAYFEEIRKKEWDL</sequence>
<keyword evidence="3" id="KW-1185">Reference proteome</keyword>
<dbReference type="EMBL" id="JACHXL010000007">
    <property type="protein sequence ID" value="MBB3107759.1"/>
    <property type="molecule type" value="Genomic_DNA"/>
</dbReference>
<comment type="caution">
    <text evidence="2">The sequence shown here is derived from an EMBL/GenBank/DDBJ whole genome shotgun (WGS) entry which is preliminary data.</text>
</comment>
<dbReference type="GO" id="GO:0016758">
    <property type="term" value="F:hexosyltransferase activity"/>
    <property type="evidence" value="ECO:0007669"/>
    <property type="project" value="UniProtKB-ARBA"/>
</dbReference>
<dbReference type="PANTHER" id="PTHR22916">
    <property type="entry name" value="GLYCOSYLTRANSFERASE"/>
    <property type="match status" value="1"/>
</dbReference>
<proteinExistence type="predicted"/>
<dbReference type="AlphaFoldDB" id="A0A839TF39"/>
<name>A0A839TF39_9GAMM</name>